<feature type="domain" description="Protein kinase" evidence="2">
    <location>
        <begin position="111"/>
        <end position="391"/>
    </location>
</feature>
<dbReference type="InterPro" id="IPR011009">
    <property type="entry name" value="Kinase-like_dom_sf"/>
</dbReference>
<gene>
    <name evidence="4" type="ORF">RCL2_001405300</name>
    <name evidence="3" type="ORF">RclHR1_12900001</name>
</gene>
<dbReference type="Proteomes" id="UP000247702">
    <property type="component" value="Unassembled WGS sequence"/>
</dbReference>
<feature type="compositionally biased region" description="Low complexity" evidence="1">
    <location>
        <begin position="468"/>
        <end position="481"/>
    </location>
</feature>
<keyword evidence="4" id="KW-0808">Transferase</keyword>
<feature type="region of interest" description="Disordered" evidence="1">
    <location>
        <begin position="468"/>
        <end position="490"/>
    </location>
</feature>
<dbReference type="GO" id="GO:0005524">
    <property type="term" value="F:ATP binding"/>
    <property type="evidence" value="ECO:0007669"/>
    <property type="project" value="InterPro"/>
</dbReference>
<accession>A0A2Z6QNF2</accession>
<organism evidence="3 5">
    <name type="scientific">Rhizophagus clarus</name>
    <dbReference type="NCBI Taxonomy" id="94130"/>
    <lineage>
        <taxon>Eukaryota</taxon>
        <taxon>Fungi</taxon>
        <taxon>Fungi incertae sedis</taxon>
        <taxon>Mucoromycota</taxon>
        <taxon>Glomeromycotina</taxon>
        <taxon>Glomeromycetes</taxon>
        <taxon>Glomerales</taxon>
        <taxon>Glomeraceae</taxon>
        <taxon>Rhizophagus</taxon>
    </lineage>
</organism>
<keyword evidence="5" id="KW-1185">Reference proteome</keyword>
<dbReference type="InterPro" id="IPR051681">
    <property type="entry name" value="Ser/Thr_Kinases-Pseudokinases"/>
</dbReference>
<dbReference type="GO" id="GO:0004674">
    <property type="term" value="F:protein serine/threonine kinase activity"/>
    <property type="evidence" value="ECO:0007669"/>
    <property type="project" value="TreeGrafter"/>
</dbReference>
<dbReference type="PROSITE" id="PS50011">
    <property type="entry name" value="PROTEIN_KINASE_DOM"/>
    <property type="match status" value="1"/>
</dbReference>
<dbReference type="PRINTS" id="PR00109">
    <property type="entry name" value="TYRKINASE"/>
</dbReference>
<dbReference type="Pfam" id="PF07714">
    <property type="entry name" value="PK_Tyr_Ser-Thr"/>
    <property type="match status" value="1"/>
</dbReference>
<evidence type="ECO:0000256" key="1">
    <source>
        <dbReference type="SAM" id="MobiDB-lite"/>
    </source>
</evidence>
<keyword evidence="4" id="KW-0418">Kinase</keyword>
<dbReference type="InterPro" id="IPR001245">
    <property type="entry name" value="Ser-Thr/Tyr_kinase_cat_dom"/>
</dbReference>
<protein>
    <submittedName>
        <fullName evidence="4">Kinase-like domain-containing protein</fullName>
    </submittedName>
</protein>
<reference evidence="4" key="2">
    <citation type="submission" date="2019-10" db="EMBL/GenBank/DDBJ databases">
        <title>Conservation and host-specific expression of non-tandemly repeated heterogenous ribosome RNA gene in arbuscular mycorrhizal fungi.</title>
        <authorList>
            <person name="Maeda T."/>
            <person name="Kobayashi Y."/>
            <person name="Nakagawa T."/>
            <person name="Ezawa T."/>
            <person name="Yamaguchi K."/>
            <person name="Bino T."/>
            <person name="Nishimoto Y."/>
            <person name="Shigenobu S."/>
            <person name="Kawaguchi M."/>
        </authorList>
    </citation>
    <scope>NUCLEOTIDE SEQUENCE</scope>
    <source>
        <strain evidence="4">HR1</strain>
    </source>
</reference>
<dbReference type="PANTHER" id="PTHR44329">
    <property type="entry name" value="SERINE/THREONINE-PROTEIN KINASE TNNI3K-RELATED"/>
    <property type="match status" value="1"/>
</dbReference>
<dbReference type="EMBL" id="BEXD01000325">
    <property type="protein sequence ID" value="GBB86474.1"/>
    <property type="molecule type" value="Genomic_DNA"/>
</dbReference>
<dbReference type="Gene3D" id="1.10.510.10">
    <property type="entry name" value="Transferase(Phosphotransferase) domain 1"/>
    <property type="match status" value="1"/>
</dbReference>
<dbReference type="OrthoDB" id="10261027at2759"/>
<name>A0A2Z6QNF2_9GLOM</name>
<evidence type="ECO:0000313" key="3">
    <source>
        <dbReference type="EMBL" id="GBB86474.1"/>
    </source>
</evidence>
<evidence type="ECO:0000313" key="4">
    <source>
        <dbReference type="EMBL" id="GES87028.1"/>
    </source>
</evidence>
<reference evidence="3 5" key="1">
    <citation type="submission" date="2017-11" db="EMBL/GenBank/DDBJ databases">
        <title>The genome of Rhizophagus clarus HR1 reveals common genetic basis of auxotrophy among arbuscular mycorrhizal fungi.</title>
        <authorList>
            <person name="Kobayashi Y."/>
        </authorList>
    </citation>
    <scope>NUCLEOTIDE SEQUENCE [LARGE SCALE GENOMIC DNA]</scope>
    <source>
        <strain evidence="3 5">HR1</strain>
    </source>
</reference>
<dbReference type="Proteomes" id="UP000615446">
    <property type="component" value="Unassembled WGS sequence"/>
</dbReference>
<dbReference type="InterPro" id="IPR000719">
    <property type="entry name" value="Prot_kinase_dom"/>
</dbReference>
<sequence>MDLNKLAALGCCSWYFNKKSKKSFDTKEKGSLQQSQQSDLKARRKQFGICLKCGQTLTDYKYCQSCSSKEFQSKFKNWTSGNEHIDDFIQYSQLNAKSKQSYLLWIPYDDLIDIKYLANGGFTSVYSGTWDHFETGELVDVVLKRLHNGQISNPEFLKEQVSIFLYGASNNGNIVKCYGFTKHPTEGYMLVLEFAQDGDLRSFLRKQYSSLLWSDKLSILREISKSLDLLHSHEFVHGDLHTGNVLKRQLNDQTLSSRIMKNKKKNSNYRNTREIILDLPLYFDNNSITASPYGVIPYVAPEVFEKGYYTKQSDIYSFGIIMWELSTDQPPFFDYTNDKELVNDIRNDIRPEIDDQQIPKCVADLMQRCWDPEPINRPSAKTVTSIIDEWIWILSATKIRLSNKSKDLLNQFSSANTSSKKKVKRQSKLPLSLSRTPTMLRNNNYYSKPLSKYLTIMDVEKSANASSFSSSFSSTESVNTVNHRQQKDYY</sequence>
<evidence type="ECO:0000313" key="5">
    <source>
        <dbReference type="Proteomes" id="UP000247702"/>
    </source>
</evidence>
<evidence type="ECO:0000259" key="2">
    <source>
        <dbReference type="PROSITE" id="PS50011"/>
    </source>
</evidence>
<dbReference type="AlphaFoldDB" id="A0A2Z6QNF2"/>
<dbReference type="SUPFAM" id="SSF56112">
    <property type="entry name" value="Protein kinase-like (PK-like)"/>
    <property type="match status" value="1"/>
</dbReference>
<proteinExistence type="predicted"/>
<dbReference type="EMBL" id="BLAL01000162">
    <property type="protein sequence ID" value="GES87028.1"/>
    <property type="molecule type" value="Genomic_DNA"/>
</dbReference>
<comment type="caution">
    <text evidence="3">The sequence shown here is derived from an EMBL/GenBank/DDBJ whole genome shotgun (WGS) entry which is preliminary data.</text>
</comment>